<name>A0A6G0Q0A2_9STRA</name>
<reference evidence="1 2" key="1">
    <citation type="submission" date="2018-09" db="EMBL/GenBank/DDBJ databases">
        <title>Genomic investigation of the strawberry pathogen Phytophthora fragariae indicates pathogenicity is determined by transcriptional variation in three key races.</title>
        <authorList>
            <person name="Adams T.M."/>
            <person name="Armitage A.D."/>
            <person name="Sobczyk M.K."/>
            <person name="Bates H.J."/>
            <person name="Dunwell J.M."/>
            <person name="Nellist C.F."/>
            <person name="Harrison R.J."/>
        </authorList>
    </citation>
    <scope>NUCLEOTIDE SEQUENCE [LARGE SCALE GENOMIC DNA]</scope>
    <source>
        <strain evidence="1 2">NOV-77</strain>
    </source>
</reference>
<organism evidence="1 2">
    <name type="scientific">Phytophthora fragariae</name>
    <dbReference type="NCBI Taxonomy" id="53985"/>
    <lineage>
        <taxon>Eukaryota</taxon>
        <taxon>Sar</taxon>
        <taxon>Stramenopiles</taxon>
        <taxon>Oomycota</taxon>
        <taxon>Peronosporomycetes</taxon>
        <taxon>Peronosporales</taxon>
        <taxon>Peronosporaceae</taxon>
        <taxon>Phytophthora</taxon>
    </lineage>
</organism>
<dbReference type="AlphaFoldDB" id="A0A6G0Q0A2"/>
<accession>A0A6G0Q0A2</accession>
<dbReference type="Proteomes" id="UP000486351">
    <property type="component" value="Unassembled WGS sequence"/>
</dbReference>
<proteinExistence type="predicted"/>
<evidence type="ECO:0000313" key="1">
    <source>
        <dbReference type="EMBL" id="KAE9263623.1"/>
    </source>
</evidence>
<protein>
    <submittedName>
        <fullName evidence="1">Uncharacterized protein</fullName>
    </submittedName>
</protein>
<sequence>MVGGTSEVAAVGCPGGGRGLAGDVVGDGPCVVHGAAGGGVQAAAGDDLPPPVCGRRHPPLGARRHLLLRSPGPPHGCRRLAYRRSALVVGGELGPAFACPAEASRRASAGGL</sequence>
<comment type="caution">
    <text evidence="1">The sequence shown here is derived from an EMBL/GenBank/DDBJ whole genome shotgun (WGS) entry which is preliminary data.</text>
</comment>
<evidence type="ECO:0000313" key="2">
    <source>
        <dbReference type="Proteomes" id="UP000486351"/>
    </source>
</evidence>
<gene>
    <name evidence="1" type="ORF">PF008_g32322</name>
</gene>
<dbReference type="EMBL" id="QXFY01008746">
    <property type="protein sequence ID" value="KAE9263623.1"/>
    <property type="molecule type" value="Genomic_DNA"/>
</dbReference>